<name>A0ACC1IIW6_9FUNG</name>
<proteinExistence type="predicted"/>
<organism evidence="1 2">
    <name type="scientific">Kickxella alabastrina</name>
    <dbReference type="NCBI Taxonomy" id="61397"/>
    <lineage>
        <taxon>Eukaryota</taxon>
        <taxon>Fungi</taxon>
        <taxon>Fungi incertae sedis</taxon>
        <taxon>Zoopagomycota</taxon>
        <taxon>Kickxellomycotina</taxon>
        <taxon>Kickxellomycetes</taxon>
        <taxon>Kickxellales</taxon>
        <taxon>Kickxellaceae</taxon>
        <taxon>Kickxella</taxon>
    </lineage>
</organism>
<sequence>MSQSMGKPWLVNMFADKNLQLDETPKRVRRLVQLISITRHGPEEVKYPVVCEISDKKHFMRAIFSKGALKSMEKLSNQPIESLRGAIFQVDVCVPKIYVPGVDSTKDRKYTYFPKHVRDNNTAQFWMVISKTCYMGGEGNNTFDEPEFIHTNRYVNERLNELAITIYPQLEHTGVAERGGCGDRLLGSLTAANHTETEGTGLTGISTITNFTQHVDQIDPDANDVFSWRVKYPELHPDDNFEAETTGLFSHKRQRLSSYSAPERKHDFSQWPPIETQRTPNTPCNRNAATQRQRPPTVCDVPFVADMKAAWECDNLWESLSIQYASIPFMPTCTLKSQPREQTQITQQPQPHTRQLQGNTQPLIPNQRPSLSPYSDPGFITSSFSATQDSIFDPPTNETSMLVSLARINRQVSYTEKVYDDLNGLLRPADSNCTDSKEVMSALFGDINSSNPPTPSLDNLDASVSHMLSGQTRDIFGAGDYWEQSPQAVINLMPILDEME</sequence>
<dbReference type="Proteomes" id="UP001150581">
    <property type="component" value="Unassembled WGS sequence"/>
</dbReference>
<comment type="caution">
    <text evidence="1">The sequence shown here is derived from an EMBL/GenBank/DDBJ whole genome shotgun (WGS) entry which is preliminary data.</text>
</comment>
<dbReference type="EMBL" id="JANBPG010000520">
    <property type="protein sequence ID" value="KAJ1895813.1"/>
    <property type="molecule type" value="Genomic_DNA"/>
</dbReference>
<protein>
    <submittedName>
        <fullName evidence="1">Uncharacterized protein</fullName>
    </submittedName>
</protein>
<accession>A0ACC1IIW6</accession>
<evidence type="ECO:0000313" key="2">
    <source>
        <dbReference type="Proteomes" id="UP001150581"/>
    </source>
</evidence>
<keyword evidence="2" id="KW-1185">Reference proteome</keyword>
<evidence type="ECO:0000313" key="1">
    <source>
        <dbReference type="EMBL" id="KAJ1895813.1"/>
    </source>
</evidence>
<gene>
    <name evidence="1" type="ORF">LPJ66_004357</name>
</gene>
<reference evidence="1" key="1">
    <citation type="submission" date="2022-07" db="EMBL/GenBank/DDBJ databases">
        <title>Phylogenomic reconstructions and comparative analyses of Kickxellomycotina fungi.</title>
        <authorList>
            <person name="Reynolds N.K."/>
            <person name="Stajich J.E."/>
            <person name="Barry K."/>
            <person name="Grigoriev I.V."/>
            <person name="Crous P."/>
            <person name="Smith M.E."/>
        </authorList>
    </citation>
    <scope>NUCLEOTIDE SEQUENCE</scope>
    <source>
        <strain evidence="1">Benny 63K</strain>
    </source>
</reference>